<dbReference type="CDD" id="cd00082">
    <property type="entry name" value="HisKA"/>
    <property type="match status" value="1"/>
</dbReference>
<dbReference type="GO" id="GO:0005886">
    <property type="term" value="C:plasma membrane"/>
    <property type="evidence" value="ECO:0007669"/>
    <property type="project" value="TreeGrafter"/>
</dbReference>
<evidence type="ECO:0000256" key="2">
    <source>
        <dbReference type="ARBA" id="ARBA00012438"/>
    </source>
</evidence>
<dbReference type="EC" id="2.7.13.3" evidence="2"/>
<dbReference type="Gene3D" id="3.30.450.20">
    <property type="entry name" value="PAS domain"/>
    <property type="match status" value="1"/>
</dbReference>
<dbReference type="InterPro" id="IPR003661">
    <property type="entry name" value="HisK_dim/P_dom"/>
</dbReference>
<comment type="catalytic activity">
    <reaction evidence="1">
        <text>ATP + protein L-histidine = ADP + protein N-phospho-L-histidine.</text>
        <dbReference type="EC" id="2.7.13.3"/>
    </reaction>
</comment>
<keyword evidence="4" id="KW-0808">Transferase</keyword>
<dbReference type="PROSITE" id="PS50109">
    <property type="entry name" value="HIS_KIN"/>
    <property type="match status" value="1"/>
</dbReference>
<dbReference type="InterPro" id="IPR005467">
    <property type="entry name" value="His_kinase_dom"/>
</dbReference>
<dbReference type="PANTHER" id="PTHR43047:SF72">
    <property type="entry name" value="OSMOSENSING HISTIDINE PROTEIN KINASE SLN1"/>
    <property type="match status" value="1"/>
</dbReference>
<gene>
    <name evidence="8" type="ORF">HY834_12175</name>
</gene>
<dbReference type="EMBL" id="JACRAF010000032">
    <property type="protein sequence ID" value="MBI4922498.1"/>
    <property type="molecule type" value="Genomic_DNA"/>
</dbReference>
<evidence type="ECO:0000256" key="6">
    <source>
        <dbReference type="SAM" id="Phobius"/>
    </source>
</evidence>
<dbReference type="GO" id="GO:0000155">
    <property type="term" value="F:phosphorelay sensor kinase activity"/>
    <property type="evidence" value="ECO:0007669"/>
    <property type="project" value="InterPro"/>
</dbReference>
<dbReference type="PRINTS" id="PR00344">
    <property type="entry name" value="BCTRLSENSOR"/>
</dbReference>
<comment type="caution">
    <text evidence="8">The sequence shown here is derived from an EMBL/GenBank/DDBJ whole genome shotgun (WGS) entry which is preliminary data.</text>
</comment>
<evidence type="ECO:0000256" key="3">
    <source>
        <dbReference type="ARBA" id="ARBA00022553"/>
    </source>
</evidence>
<dbReference type="Pfam" id="PF02518">
    <property type="entry name" value="HATPase_c"/>
    <property type="match status" value="1"/>
</dbReference>
<protein>
    <recommendedName>
        <fullName evidence="2">histidine kinase</fullName>
        <ecNumber evidence="2">2.7.13.3</ecNumber>
    </recommendedName>
</protein>
<dbReference type="AlphaFoldDB" id="A0A933L205"/>
<dbReference type="PANTHER" id="PTHR43047">
    <property type="entry name" value="TWO-COMPONENT HISTIDINE PROTEIN KINASE"/>
    <property type="match status" value="1"/>
</dbReference>
<dbReference type="InterPro" id="IPR036890">
    <property type="entry name" value="HATPase_C_sf"/>
</dbReference>
<dbReference type="SUPFAM" id="SSF47384">
    <property type="entry name" value="Homodimeric domain of signal transducing histidine kinase"/>
    <property type="match status" value="1"/>
</dbReference>
<evidence type="ECO:0000256" key="1">
    <source>
        <dbReference type="ARBA" id="ARBA00000085"/>
    </source>
</evidence>
<proteinExistence type="predicted"/>
<dbReference type="InterPro" id="IPR003594">
    <property type="entry name" value="HATPase_dom"/>
</dbReference>
<feature type="domain" description="Histidine kinase" evidence="7">
    <location>
        <begin position="283"/>
        <end position="502"/>
    </location>
</feature>
<evidence type="ECO:0000259" key="7">
    <source>
        <dbReference type="PROSITE" id="PS50109"/>
    </source>
</evidence>
<dbReference type="Gene3D" id="3.30.565.10">
    <property type="entry name" value="Histidine kinase-like ATPase, C-terminal domain"/>
    <property type="match status" value="1"/>
</dbReference>
<dbReference type="SMART" id="SM00387">
    <property type="entry name" value="HATPase_c"/>
    <property type="match status" value="1"/>
</dbReference>
<sequence length="509" mass="54602">MRSAESSGVEAGGFTTATSAQTPARLRAALASTSPFTYAIAFIALAAATLFVVADAMRTMDDMRQRRQLVERLSTAQPLLARQFAAGSPGRLVGEPDLDAAIAAITQRGAIAYGLALIMAGLGYRRRQPFAKAGAAAARFLPDLLSTIPFGVACWSTEGRLLVCNEQFRSRIGADAIDIRPGASYAQSVRRLVEGGYMQIVTETDRNRVLELRREDGSFLAIDERPLESGGFVTLISDVTERRRADDMLTSIREEQRILARRYHEEKLRAEAASRSKTSFLAHLSHDIRTPLNHIIGFAELMRHQTYGPLGDARYVGYVDSIRLSGERLLSFFASILDLAELEGGRRVLEAGQLGVDDLLVAVTRRFSAQAQRAGISLSLGTPCGAELIGDRFSLERMMSNLLDNAIRYTPAGGRVSVAAYAASDGVVLEVTDTGIGMGPERLSALSQPFAFGDAALTKDREGAGLGLAIARTIVELSGGRLAIDSRPGLGTTVAVSLPLPAEDEVKAA</sequence>
<dbReference type="Proteomes" id="UP000782610">
    <property type="component" value="Unassembled WGS sequence"/>
</dbReference>
<feature type="transmembrane region" description="Helical" evidence="6">
    <location>
        <begin position="36"/>
        <end position="57"/>
    </location>
</feature>
<dbReference type="SUPFAM" id="SSF55874">
    <property type="entry name" value="ATPase domain of HSP90 chaperone/DNA topoisomerase II/histidine kinase"/>
    <property type="match status" value="1"/>
</dbReference>
<name>A0A933L205_9HYPH</name>
<dbReference type="Gene3D" id="1.10.287.130">
    <property type="match status" value="1"/>
</dbReference>
<organism evidence="8 9">
    <name type="scientific">Devosia nanyangense</name>
    <dbReference type="NCBI Taxonomy" id="1228055"/>
    <lineage>
        <taxon>Bacteria</taxon>
        <taxon>Pseudomonadati</taxon>
        <taxon>Pseudomonadota</taxon>
        <taxon>Alphaproteobacteria</taxon>
        <taxon>Hyphomicrobiales</taxon>
        <taxon>Devosiaceae</taxon>
        <taxon>Devosia</taxon>
    </lineage>
</organism>
<keyword evidence="6" id="KW-0812">Transmembrane</keyword>
<reference evidence="8" key="1">
    <citation type="submission" date="2020-07" db="EMBL/GenBank/DDBJ databases">
        <title>Huge and variable diversity of episymbiotic CPR bacteria and DPANN archaea in groundwater ecosystems.</title>
        <authorList>
            <person name="He C.Y."/>
            <person name="Keren R."/>
            <person name="Whittaker M."/>
            <person name="Farag I.F."/>
            <person name="Doudna J."/>
            <person name="Cate J.H.D."/>
            <person name="Banfield J.F."/>
        </authorList>
    </citation>
    <scope>NUCLEOTIDE SEQUENCE</scope>
    <source>
        <strain evidence="8">NC_groundwater_1586_Pr3_B-0.1um_66_15</strain>
    </source>
</reference>
<dbReference type="GO" id="GO:0009927">
    <property type="term" value="F:histidine phosphotransfer kinase activity"/>
    <property type="evidence" value="ECO:0007669"/>
    <property type="project" value="TreeGrafter"/>
</dbReference>
<evidence type="ECO:0000256" key="5">
    <source>
        <dbReference type="ARBA" id="ARBA00022777"/>
    </source>
</evidence>
<accession>A0A933L205</accession>
<evidence type="ECO:0000313" key="8">
    <source>
        <dbReference type="EMBL" id="MBI4922498.1"/>
    </source>
</evidence>
<dbReference type="Pfam" id="PF00512">
    <property type="entry name" value="HisKA"/>
    <property type="match status" value="1"/>
</dbReference>
<keyword evidence="6" id="KW-1133">Transmembrane helix</keyword>
<dbReference type="SMART" id="SM00388">
    <property type="entry name" value="HisKA"/>
    <property type="match status" value="1"/>
</dbReference>
<dbReference type="Pfam" id="PF12860">
    <property type="entry name" value="PAS_7"/>
    <property type="match status" value="1"/>
</dbReference>
<dbReference type="InterPro" id="IPR036097">
    <property type="entry name" value="HisK_dim/P_sf"/>
</dbReference>
<evidence type="ECO:0000313" key="9">
    <source>
        <dbReference type="Proteomes" id="UP000782610"/>
    </source>
</evidence>
<keyword evidence="6" id="KW-0472">Membrane</keyword>
<keyword evidence="5" id="KW-0418">Kinase</keyword>
<evidence type="ECO:0000256" key="4">
    <source>
        <dbReference type="ARBA" id="ARBA00022679"/>
    </source>
</evidence>
<keyword evidence="3" id="KW-0597">Phosphoprotein</keyword>
<dbReference type="InterPro" id="IPR004358">
    <property type="entry name" value="Sig_transdc_His_kin-like_C"/>
</dbReference>